<proteinExistence type="predicted"/>
<dbReference type="Gene3D" id="4.10.860.10">
    <property type="entry name" value="UVR domain"/>
    <property type="match status" value="1"/>
</dbReference>
<evidence type="ECO:0000256" key="2">
    <source>
        <dbReference type="ARBA" id="ARBA00022741"/>
    </source>
</evidence>
<evidence type="ECO:0000313" key="11">
    <source>
        <dbReference type="Proteomes" id="UP000297288"/>
    </source>
</evidence>
<dbReference type="InterPro" id="IPR019489">
    <property type="entry name" value="Clp_ATPase_C"/>
</dbReference>
<evidence type="ECO:0000313" key="8">
    <source>
        <dbReference type="EMBL" id="SDB99412.1"/>
    </source>
</evidence>
<dbReference type="GO" id="GO:0005737">
    <property type="term" value="C:cytoplasm"/>
    <property type="evidence" value="ECO:0007669"/>
    <property type="project" value="TreeGrafter"/>
</dbReference>
<dbReference type="Gene3D" id="3.40.50.300">
    <property type="entry name" value="P-loop containing nucleotide triphosphate hydrolases"/>
    <property type="match status" value="2"/>
</dbReference>
<dbReference type="InterPro" id="IPR041546">
    <property type="entry name" value="ClpA/ClpB_AAA_lid"/>
</dbReference>
<dbReference type="Pfam" id="PF02861">
    <property type="entry name" value="Clp_N"/>
    <property type="match status" value="1"/>
</dbReference>
<keyword evidence="10" id="KW-1185">Reference proteome</keyword>
<name>A0A1G6HYR3_9BACT</name>
<dbReference type="GO" id="GO:0034605">
    <property type="term" value="P:cellular response to heat"/>
    <property type="evidence" value="ECO:0007669"/>
    <property type="project" value="TreeGrafter"/>
</dbReference>
<dbReference type="PRINTS" id="PR00300">
    <property type="entry name" value="CLPPROTEASEA"/>
</dbReference>
<evidence type="ECO:0000313" key="10">
    <source>
        <dbReference type="Proteomes" id="UP000199322"/>
    </source>
</evidence>
<evidence type="ECO:0000256" key="1">
    <source>
        <dbReference type="ARBA" id="ARBA00022737"/>
    </source>
</evidence>
<dbReference type="STRING" id="28234.SAMN04488588_0180"/>
<accession>A0A1G6HYR3</accession>
<dbReference type="Pfam" id="PF17871">
    <property type="entry name" value="AAA_lid_9"/>
    <property type="match status" value="1"/>
</dbReference>
<evidence type="ECO:0000256" key="6">
    <source>
        <dbReference type="SAM" id="Coils"/>
    </source>
</evidence>
<keyword evidence="2" id="KW-0547">Nucleotide-binding</keyword>
<dbReference type="InterPro" id="IPR003593">
    <property type="entry name" value="AAA+_ATPase"/>
</dbReference>
<dbReference type="FunFam" id="3.40.50.300:FF:000025">
    <property type="entry name" value="ATP-dependent Clp protease subunit"/>
    <property type="match status" value="1"/>
</dbReference>
<feature type="coiled-coil region" evidence="6">
    <location>
        <begin position="419"/>
        <end position="476"/>
    </location>
</feature>
<dbReference type="GO" id="GO:0016887">
    <property type="term" value="F:ATP hydrolysis activity"/>
    <property type="evidence" value="ECO:0007669"/>
    <property type="project" value="InterPro"/>
</dbReference>
<evidence type="ECO:0000256" key="4">
    <source>
        <dbReference type="ARBA" id="ARBA00023186"/>
    </source>
</evidence>
<keyword evidence="6" id="KW-0175">Coiled coil</keyword>
<dbReference type="PANTHER" id="PTHR11638">
    <property type="entry name" value="ATP-DEPENDENT CLP PROTEASE"/>
    <property type="match status" value="1"/>
</dbReference>
<keyword evidence="8" id="KW-0378">Hydrolase</keyword>
<dbReference type="GO" id="GO:0006508">
    <property type="term" value="P:proteolysis"/>
    <property type="evidence" value="ECO:0007669"/>
    <property type="project" value="UniProtKB-KW"/>
</dbReference>
<dbReference type="SMART" id="SM00382">
    <property type="entry name" value="AAA"/>
    <property type="match status" value="2"/>
</dbReference>
<keyword evidence="8" id="KW-0645">Protease</keyword>
<dbReference type="InterPro" id="IPR003959">
    <property type="entry name" value="ATPase_AAA_core"/>
</dbReference>
<evidence type="ECO:0000256" key="5">
    <source>
        <dbReference type="PROSITE-ProRule" id="PRU01251"/>
    </source>
</evidence>
<dbReference type="OrthoDB" id="9803641at2"/>
<dbReference type="GO" id="GO:0005524">
    <property type="term" value="F:ATP binding"/>
    <property type="evidence" value="ECO:0007669"/>
    <property type="project" value="UniProtKB-KW"/>
</dbReference>
<dbReference type="Pfam" id="PF10431">
    <property type="entry name" value="ClpB_D2-small"/>
    <property type="match status" value="1"/>
</dbReference>
<dbReference type="SUPFAM" id="SSF52540">
    <property type="entry name" value="P-loop containing nucleoside triphosphate hydrolases"/>
    <property type="match status" value="2"/>
</dbReference>
<keyword evidence="1 5" id="KW-0677">Repeat</keyword>
<reference evidence="9 11" key="2">
    <citation type="submission" date="2019-04" db="EMBL/GenBank/DDBJ databases">
        <title>Draft genome sequence data and analysis of a Fermenting Bacterium, Geotoga petraea strain HO-Geo1, isolated from heavy-oil petroleum reservoir in Russia.</title>
        <authorList>
            <person name="Grouzdev D.S."/>
            <person name="Semenova E.M."/>
            <person name="Sokolova D.S."/>
            <person name="Tourova T.P."/>
            <person name="Poltaraus A.B."/>
            <person name="Nazina T.N."/>
        </authorList>
    </citation>
    <scope>NUCLEOTIDE SEQUENCE [LARGE SCALE GENOMIC DNA]</scope>
    <source>
        <strain evidence="9 11">HO-Geo1</strain>
    </source>
</reference>
<dbReference type="Proteomes" id="UP000297288">
    <property type="component" value="Unassembled WGS sequence"/>
</dbReference>
<dbReference type="FunFam" id="1.10.8.60:FF:000017">
    <property type="entry name" value="ATP-dependent chaperone ClpB"/>
    <property type="match status" value="1"/>
</dbReference>
<dbReference type="CDD" id="cd00009">
    <property type="entry name" value="AAA"/>
    <property type="match status" value="1"/>
</dbReference>
<dbReference type="PROSITE" id="PS51903">
    <property type="entry name" value="CLP_R"/>
    <property type="match status" value="1"/>
</dbReference>
<dbReference type="InterPro" id="IPR027417">
    <property type="entry name" value="P-loop_NTPase"/>
</dbReference>
<dbReference type="SUPFAM" id="SSF81923">
    <property type="entry name" value="Double Clp-N motif"/>
    <property type="match status" value="1"/>
</dbReference>
<dbReference type="InterPro" id="IPR001270">
    <property type="entry name" value="ClpA/B"/>
</dbReference>
<dbReference type="GO" id="GO:0008233">
    <property type="term" value="F:peptidase activity"/>
    <property type="evidence" value="ECO:0007669"/>
    <property type="project" value="UniProtKB-KW"/>
</dbReference>
<dbReference type="InterPro" id="IPR004176">
    <property type="entry name" value="Clp_R_N"/>
</dbReference>
<dbReference type="Proteomes" id="UP000199322">
    <property type="component" value="Unassembled WGS sequence"/>
</dbReference>
<reference evidence="8 10" key="1">
    <citation type="submission" date="2016-10" db="EMBL/GenBank/DDBJ databases">
        <authorList>
            <person name="de Groot N.N."/>
        </authorList>
    </citation>
    <scope>NUCLEOTIDE SEQUENCE [LARGE SCALE GENOMIC DNA]</scope>
    <source>
        <strain evidence="8 10">WG14</strain>
    </source>
</reference>
<dbReference type="InterPro" id="IPR050130">
    <property type="entry name" value="ClpA_ClpB"/>
</dbReference>
<evidence type="ECO:0000313" key="9">
    <source>
        <dbReference type="EMBL" id="TGG89027.1"/>
    </source>
</evidence>
<dbReference type="EMBL" id="FMYV01000001">
    <property type="protein sequence ID" value="SDB99412.1"/>
    <property type="molecule type" value="Genomic_DNA"/>
</dbReference>
<evidence type="ECO:0000256" key="3">
    <source>
        <dbReference type="ARBA" id="ARBA00022840"/>
    </source>
</evidence>
<dbReference type="PANTHER" id="PTHR11638:SF18">
    <property type="entry name" value="HEAT SHOCK PROTEIN 104"/>
    <property type="match status" value="1"/>
</dbReference>
<dbReference type="EMBL" id="SRME01000001">
    <property type="protein sequence ID" value="TGG89027.1"/>
    <property type="molecule type" value="Genomic_DNA"/>
</dbReference>
<dbReference type="FunFam" id="3.40.50.300:FF:000010">
    <property type="entry name" value="Chaperone clpB 1, putative"/>
    <property type="match status" value="1"/>
</dbReference>
<dbReference type="Gene3D" id="1.10.1780.10">
    <property type="entry name" value="Clp, N-terminal domain"/>
    <property type="match status" value="1"/>
</dbReference>
<dbReference type="AlphaFoldDB" id="A0A1G6HYR3"/>
<sequence length="831" mass="94523">MFDNFTERAAKVFIEAQNDAKDMGHPYVGTEHILLGLLKVKGKYLDIIFGDFNISYNRMKAEITNVVGTNSSQGIIGSPQPTPRAKRIIELAYDESELMGSSRIDAEHLLLAICREAEGIASHIMKRLGINLQNMRKQLADIMMKGDIKPNEELKQNSEVSEEKKRQKQTALRQLEDFGSDLTEKARKNKLDPVIGREVEITRLMEILARRKKNNPVLIGEAGVGKSAIVEGLAMRIVSGDVPEVLKTKTIFALDITSLVAGTKYRGEFEKRMKKLMQVLEKTEDIIIFVDELHMIVEAGAAEGSSMDAANVLKPALANGTITVIGSTTSNEYRKFIEKDPALERRFQKIYVNEPNFESAINILKGIKIKYEEHHNVEYTKAALENAVNLSLRYITDRFLPDKAIDIIDEAGARSKLKALTLPNDLKKKNQEIEELEEEKNLMISKNKFDEVEELNKKIEDLRKDYKDKYSKWRKKAETERIIVTEQDISDVVSNWTGVPLKRLESSEMERLLNLEAVLHERVVGQDEAIVSVSKAIRRSRSGLKDPKRPNGVFMFLGPTGVGKTELAKTLAEYLFGDETALVRIDMSEYMEKFNVSRLVGAPPGYVGYDEGGQLTEVVRRKPYSVILLDEIEKAHPDVFNILLQIMDEGRLTDSQGRTVDFRNSIIIMTSNLGSEHINKSKRSLGFVEGENEESEYKSIKSEVDSAIKKAFKPEFINRLDDVVVFHPLTKDNIKNIIQIQLDELKERLNEKNIDIKIKEKAIEFILDKGYDKIFGARPLKRTIQKYIEDPLSEEILKGRFEEMDKIIIDIKKDELTFRKSPGRKKKVVKT</sequence>
<dbReference type="RefSeq" id="WP_091401964.1">
    <property type="nucleotide sequence ID" value="NZ_FMYV01000001.1"/>
</dbReference>
<dbReference type="CDD" id="cd19499">
    <property type="entry name" value="RecA-like_ClpB_Hsp104-like"/>
    <property type="match status" value="1"/>
</dbReference>
<dbReference type="InterPro" id="IPR036628">
    <property type="entry name" value="Clp_N_dom_sf"/>
</dbReference>
<dbReference type="SMART" id="SM01086">
    <property type="entry name" value="ClpB_D2-small"/>
    <property type="match status" value="1"/>
</dbReference>
<protein>
    <submittedName>
        <fullName evidence="8 9">ATP-dependent Clp protease ATP-binding subunit</fullName>
    </submittedName>
</protein>
<dbReference type="Pfam" id="PF00004">
    <property type="entry name" value="AAA"/>
    <property type="match status" value="1"/>
</dbReference>
<dbReference type="Pfam" id="PF07724">
    <property type="entry name" value="AAA_2"/>
    <property type="match status" value="1"/>
</dbReference>
<feature type="domain" description="Clp R" evidence="7">
    <location>
        <begin position="2"/>
        <end position="147"/>
    </location>
</feature>
<dbReference type="InterPro" id="IPR018368">
    <property type="entry name" value="ClpA/B_CS1"/>
</dbReference>
<keyword evidence="4" id="KW-0143">Chaperone</keyword>
<organism evidence="8 10">
    <name type="scientific">Geotoga petraea</name>
    <dbReference type="NCBI Taxonomy" id="28234"/>
    <lineage>
        <taxon>Bacteria</taxon>
        <taxon>Thermotogati</taxon>
        <taxon>Thermotogota</taxon>
        <taxon>Thermotogae</taxon>
        <taxon>Petrotogales</taxon>
        <taxon>Petrotogaceae</taxon>
        <taxon>Geotoga</taxon>
    </lineage>
</organism>
<gene>
    <name evidence="9" type="ORF">E4650_02195</name>
    <name evidence="8" type="ORF">SAMN04488588_0180</name>
</gene>
<dbReference type="Gene3D" id="1.10.8.60">
    <property type="match status" value="2"/>
</dbReference>
<feature type="coiled-coil region" evidence="6">
    <location>
        <begin position="735"/>
        <end position="762"/>
    </location>
</feature>
<keyword evidence="3 8" id="KW-0067">ATP-binding</keyword>
<dbReference type="PROSITE" id="PS00870">
    <property type="entry name" value="CLPAB_1"/>
    <property type="match status" value="1"/>
</dbReference>
<evidence type="ECO:0000259" key="7">
    <source>
        <dbReference type="PROSITE" id="PS51903"/>
    </source>
</evidence>